<comment type="similarity">
    <text evidence="2">Belongs to the AB hydrolase superfamily. Epoxide hydrolase family.</text>
</comment>
<sequence>MNPSNAASFHHRYELLSTGRRYHFVDEKPANYDAITTPTLLCIHGFPDCWYGWRFQIGPWVKRGYRVIVPDMLGYGGTDKPKETKEYSPKRLSDDMAALLDLDEIRKAVIIGHDWGSFIVGRFALWHPDRLLALILLSVPFTAPAKQYTPLHRIVEHAPNLGYQLYLADDKYTSEIEAGLHVMLPLMHRTPNAGVNFTMPGALRPIVVGEKKTWQQEREYYLEQLRQMHGPLSYYRTSKIRFDEEKAASLPSSLRPDLPVLFIWGTADPTSRALMAQKGHIAKLEEVAIHGKGHWLMIEAKDLVTEKVTDWLTELKIVPQVRARM</sequence>
<dbReference type="Gene3D" id="3.40.50.1820">
    <property type="entry name" value="alpha/beta hydrolase"/>
    <property type="match status" value="1"/>
</dbReference>
<dbReference type="Proteomes" id="UP000305948">
    <property type="component" value="Unassembled WGS sequence"/>
</dbReference>
<evidence type="ECO:0000313" key="5">
    <source>
        <dbReference type="Proteomes" id="UP000305948"/>
    </source>
</evidence>
<dbReference type="EMBL" id="ML213504">
    <property type="protein sequence ID" value="TFK55629.1"/>
    <property type="molecule type" value="Genomic_DNA"/>
</dbReference>
<keyword evidence="5" id="KW-1185">Reference proteome</keyword>
<accession>A0A5C3NCR7</accession>
<dbReference type="PRINTS" id="PR00111">
    <property type="entry name" value="ABHYDROLASE"/>
</dbReference>
<name>A0A5C3NCR7_9AGAM</name>
<feature type="domain" description="AB hydrolase-1" evidence="3">
    <location>
        <begin position="38"/>
        <end position="300"/>
    </location>
</feature>
<reference evidence="4 5" key="1">
    <citation type="journal article" date="2019" name="Nat. Ecol. Evol.">
        <title>Megaphylogeny resolves global patterns of mushroom evolution.</title>
        <authorList>
            <person name="Varga T."/>
            <person name="Krizsan K."/>
            <person name="Foldi C."/>
            <person name="Dima B."/>
            <person name="Sanchez-Garcia M."/>
            <person name="Sanchez-Ramirez S."/>
            <person name="Szollosi G.J."/>
            <person name="Szarkandi J.G."/>
            <person name="Papp V."/>
            <person name="Albert L."/>
            <person name="Andreopoulos W."/>
            <person name="Angelini C."/>
            <person name="Antonin V."/>
            <person name="Barry K.W."/>
            <person name="Bougher N.L."/>
            <person name="Buchanan P."/>
            <person name="Buyck B."/>
            <person name="Bense V."/>
            <person name="Catcheside P."/>
            <person name="Chovatia M."/>
            <person name="Cooper J."/>
            <person name="Damon W."/>
            <person name="Desjardin D."/>
            <person name="Finy P."/>
            <person name="Geml J."/>
            <person name="Haridas S."/>
            <person name="Hughes K."/>
            <person name="Justo A."/>
            <person name="Karasinski D."/>
            <person name="Kautmanova I."/>
            <person name="Kiss B."/>
            <person name="Kocsube S."/>
            <person name="Kotiranta H."/>
            <person name="LaButti K.M."/>
            <person name="Lechner B.E."/>
            <person name="Liimatainen K."/>
            <person name="Lipzen A."/>
            <person name="Lukacs Z."/>
            <person name="Mihaltcheva S."/>
            <person name="Morgado L.N."/>
            <person name="Niskanen T."/>
            <person name="Noordeloos M.E."/>
            <person name="Ohm R.A."/>
            <person name="Ortiz-Santana B."/>
            <person name="Ovrebo C."/>
            <person name="Racz N."/>
            <person name="Riley R."/>
            <person name="Savchenko A."/>
            <person name="Shiryaev A."/>
            <person name="Soop K."/>
            <person name="Spirin V."/>
            <person name="Szebenyi C."/>
            <person name="Tomsovsky M."/>
            <person name="Tulloss R.E."/>
            <person name="Uehling J."/>
            <person name="Grigoriev I.V."/>
            <person name="Vagvolgyi C."/>
            <person name="Papp T."/>
            <person name="Martin F.M."/>
            <person name="Miettinen O."/>
            <person name="Hibbett D.S."/>
            <person name="Nagy L.G."/>
        </authorList>
    </citation>
    <scope>NUCLEOTIDE SEQUENCE [LARGE SCALE GENOMIC DNA]</scope>
    <source>
        <strain evidence="4 5">OMC1185</strain>
    </source>
</reference>
<dbReference type="AlphaFoldDB" id="A0A5C3NCR7"/>
<evidence type="ECO:0000256" key="1">
    <source>
        <dbReference type="ARBA" id="ARBA00022801"/>
    </source>
</evidence>
<dbReference type="InterPro" id="IPR000073">
    <property type="entry name" value="AB_hydrolase_1"/>
</dbReference>
<evidence type="ECO:0000256" key="2">
    <source>
        <dbReference type="ARBA" id="ARBA00038334"/>
    </source>
</evidence>
<proteinExistence type="inferred from homology"/>
<evidence type="ECO:0000313" key="4">
    <source>
        <dbReference type="EMBL" id="TFK55629.1"/>
    </source>
</evidence>
<dbReference type="Pfam" id="PF00561">
    <property type="entry name" value="Abhydrolase_1"/>
    <property type="match status" value="1"/>
</dbReference>
<keyword evidence="1 4" id="KW-0378">Hydrolase</keyword>
<dbReference type="SUPFAM" id="SSF53474">
    <property type="entry name" value="alpha/beta-Hydrolases"/>
    <property type="match status" value="1"/>
</dbReference>
<dbReference type="PANTHER" id="PTHR43329">
    <property type="entry name" value="EPOXIDE HYDROLASE"/>
    <property type="match status" value="1"/>
</dbReference>
<dbReference type="GO" id="GO:0016787">
    <property type="term" value="F:hydrolase activity"/>
    <property type="evidence" value="ECO:0007669"/>
    <property type="project" value="UniProtKB-KW"/>
</dbReference>
<dbReference type="OrthoDB" id="284184at2759"/>
<dbReference type="InterPro" id="IPR029058">
    <property type="entry name" value="AB_hydrolase_fold"/>
</dbReference>
<organism evidence="4 5">
    <name type="scientific">Heliocybe sulcata</name>
    <dbReference type="NCBI Taxonomy" id="5364"/>
    <lineage>
        <taxon>Eukaryota</taxon>
        <taxon>Fungi</taxon>
        <taxon>Dikarya</taxon>
        <taxon>Basidiomycota</taxon>
        <taxon>Agaricomycotina</taxon>
        <taxon>Agaricomycetes</taxon>
        <taxon>Gloeophyllales</taxon>
        <taxon>Gloeophyllaceae</taxon>
        <taxon>Heliocybe</taxon>
    </lineage>
</organism>
<dbReference type="STRING" id="5364.A0A5C3NCR7"/>
<evidence type="ECO:0000259" key="3">
    <source>
        <dbReference type="Pfam" id="PF00561"/>
    </source>
</evidence>
<gene>
    <name evidence="4" type="ORF">OE88DRAFT_1622381</name>
</gene>
<dbReference type="InterPro" id="IPR000639">
    <property type="entry name" value="Epox_hydrolase-like"/>
</dbReference>
<protein>
    <submittedName>
        <fullName evidence="4">Alpha/beta-hydrolase</fullName>
    </submittedName>
</protein>
<dbReference type="PRINTS" id="PR00412">
    <property type="entry name" value="EPOXHYDRLASE"/>
</dbReference>